<reference evidence="2" key="1">
    <citation type="submission" date="2021-02" db="EMBL/GenBank/DDBJ databases">
        <authorList>
            <person name="Dougan E. K."/>
            <person name="Rhodes N."/>
            <person name="Thang M."/>
            <person name="Chan C."/>
        </authorList>
    </citation>
    <scope>NUCLEOTIDE SEQUENCE</scope>
</reference>
<evidence type="ECO:0000313" key="2">
    <source>
        <dbReference type="EMBL" id="CAE8647994.1"/>
    </source>
</evidence>
<evidence type="ECO:0000256" key="1">
    <source>
        <dbReference type="SAM" id="MobiDB-lite"/>
    </source>
</evidence>
<organism evidence="2 3">
    <name type="scientific">Polarella glacialis</name>
    <name type="common">Dinoflagellate</name>
    <dbReference type="NCBI Taxonomy" id="89957"/>
    <lineage>
        <taxon>Eukaryota</taxon>
        <taxon>Sar</taxon>
        <taxon>Alveolata</taxon>
        <taxon>Dinophyceae</taxon>
        <taxon>Suessiales</taxon>
        <taxon>Suessiaceae</taxon>
        <taxon>Polarella</taxon>
    </lineage>
</organism>
<feature type="compositionally biased region" description="Low complexity" evidence="1">
    <location>
        <begin position="14"/>
        <end position="26"/>
    </location>
</feature>
<comment type="caution">
    <text evidence="2">The sequence shown here is derived from an EMBL/GenBank/DDBJ whole genome shotgun (WGS) entry which is preliminary data.</text>
</comment>
<dbReference type="EMBL" id="CAJNNW010006075">
    <property type="protein sequence ID" value="CAE8647994.1"/>
    <property type="molecule type" value="Genomic_DNA"/>
</dbReference>
<dbReference type="AlphaFoldDB" id="A0A813IC31"/>
<gene>
    <name evidence="2" type="ORF">PGLA2088_LOCUS6168</name>
</gene>
<feature type="region of interest" description="Disordered" evidence="1">
    <location>
        <begin position="1"/>
        <end position="69"/>
    </location>
</feature>
<name>A0A813IC31_POLGL</name>
<protein>
    <submittedName>
        <fullName evidence="2">Uncharacterized protein</fullName>
    </submittedName>
</protein>
<feature type="non-terminal residue" evidence="2">
    <location>
        <position position="69"/>
    </location>
</feature>
<proteinExistence type="predicted"/>
<sequence length="69" mass="7926">MVQEDPPDLETSPQQEEALAQEGDAAAAERRRKQRPPVVRGREKWNTGHQTWGTAWQPGFPTDRQLCRE</sequence>
<accession>A0A813IC31</accession>
<dbReference type="Proteomes" id="UP000626109">
    <property type="component" value="Unassembled WGS sequence"/>
</dbReference>
<evidence type="ECO:0000313" key="3">
    <source>
        <dbReference type="Proteomes" id="UP000626109"/>
    </source>
</evidence>